<proteinExistence type="inferred from homology"/>
<feature type="transmembrane region" description="Helical" evidence="19">
    <location>
        <begin position="38"/>
        <end position="59"/>
    </location>
</feature>
<dbReference type="Pfam" id="PF08022">
    <property type="entry name" value="FAD_binding_8"/>
    <property type="match status" value="1"/>
</dbReference>
<comment type="catalytic activity">
    <reaction evidence="18">
        <text>2 a Fe(II)-siderophore + NADP(+) + H(+) = 2 a Fe(III)-siderophore + NADPH</text>
        <dbReference type="Rhea" id="RHEA:28795"/>
        <dbReference type="Rhea" id="RHEA-COMP:11342"/>
        <dbReference type="Rhea" id="RHEA-COMP:11344"/>
        <dbReference type="ChEBI" id="CHEBI:15378"/>
        <dbReference type="ChEBI" id="CHEBI:29033"/>
        <dbReference type="ChEBI" id="CHEBI:29034"/>
        <dbReference type="ChEBI" id="CHEBI:57783"/>
        <dbReference type="ChEBI" id="CHEBI:58349"/>
        <dbReference type="EC" id="1.16.1.9"/>
    </reaction>
</comment>
<keyword evidence="10" id="KW-0274">FAD</keyword>
<protein>
    <recommendedName>
        <fullName evidence="4">ferric-chelate reductase (NADPH)</fullName>
        <ecNumber evidence="4">1.16.1.9</ecNumber>
    </recommendedName>
</protein>
<evidence type="ECO:0000313" key="22">
    <source>
        <dbReference type="Proteomes" id="UP000769528"/>
    </source>
</evidence>
<keyword evidence="7" id="KW-0479">Metal-binding</keyword>
<organism evidence="21 22">
    <name type="scientific">Wickerhamomyces mucosus</name>
    <dbReference type="NCBI Taxonomy" id="1378264"/>
    <lineage>
        <taxon>Eukaryota</taxon>
        <taxon>Fungi</taxon>
        <taxon>Dikarya</taxon>
        <taxon>Ascomycota</taxon>
        <taxon>Saccharomycotina</taxon>
        <taxon>Saccharomycetes</taxon>
        <taxon>Phaffomycetales</taxon>
        <taxon>Wickerhamomycetaceae</taxon>
        <taxon>Wickerhamomyces</taxon>
    </lineage>
</organism>
<evidence type="ECO:0000256" key="1">
    <source>
        <dbReference type="ARBA" id="ARBA00001974"/>
    </source>
</evidence>
<keyword evidence="9 19" id="KW-0812">Transmembrane</keyword>
<evidence type="ECO:0000256" key="13">
    <source>
        <dbReference type="ARBA" id="ARBA00022989"/>
    </source>
</evidence>
<dbReference type="InterPro" id="IPR013121">
    <property type="entry name" value="Fe_red_NAD-bd_6"/>
</dbReference>
<dbReference type="EC" id="1.16.1.9" evidence="4"/>
<evidence type="ECO:0000256" key="15">
    <source>
        <dbReference type="ARBA" id="ARBA00023004"/>
    </source>
</evidence>
<keyword evidence="16" id="KW-0406">Ion transport</keyword>
<reference evidence="21" key="1">
    <citation type="journal article" date="2021" name="Open Biol.">
        <title>Shared evolutionary footprints suggest mitochondrial oxidative damage underlies multiple complex I losses in fungi.</title>
        <authorList>
            <person name="Schikora-Tamarit M.A."/>
            <person name="Marcet-Houben M."/>
            <person name="Nosek J."/>
            <person name="Gabaldon T."/>
        </authorList>
    </citation>
    <scope>NUCLEOTIDE SEQUENCE</scope>
    <source>
        <strain evidence="21">CBS6341</strain>
    </source>
</reference>
<gene>
    <name evidence="21" type="ORF">WICMUC_003925</name>
</gene>
<dbReference type="InterPro" id="IPR017938">
    <property type="entry name" value="Riboflavin_synthase-like_b-brl"/>
</dbReference>
<evidence type="ECO:0000256" key="18">
    <source>
        <dbReference type="ARBA" id="ARBA00048483"/>
    </source>
</evidence>
<dbReference type="SUPFAM" id="SSF63380">
    <property type="entry name" value="Riboflavin synthase domain-like"/>
    <property type="match status" value="1"/>
</dbReference>
<dbReference type="Gene3D" id="2.40.30.10">
    <property type="entry name" value="Translation factors"/>
    <property type="match status" value="1"/>
</dbReference>
<dbReference type="GO" id="GO:0006879">
    <property type="term" value="P:intracellular iron ion homeostasis"/>
    <property type="evidence" value="ECO:0007669"/>
    <property type="project" value="TreeGrafter"/>
</dbReference>
<feature type="transmembrane region" description="Helical" evidence="19">
    <location>
        <begin position="288"/>
        <end position="306"/>
    </location>
</feature>
<evidence type="ECO:0000256" key="17">
    <source>
        <dbReference type="ARBA" id="ARBA00023136"/>
    </source>
</evidence>
<dbReference type="CDD" id="cd06186">
    <property type="entry name" value="NOX_Duox_like_FAD_NADP"/>
    <property type="match status" value="1"/>
</dbReference>
<dbReference type="Pfam" id="PF08030">
    <property type="entry name" value="NAD_binding_6"/>
    <property type="match status" value="1"/>
</dbReference>
<comment type="subcellular location">
    <subcellularLocation>
        <location evidence="2">Cell membrane</location>
        <topology evidence="2">Multi-pass membrane protein</topology>
    </subcellularLocation>
</comment>
<dbReference type="GO" id="GO:0005886">
    <property type="term" value="C:plasma membrane"/>
    <property type="evidence" value="ECO:0007669"/>
    <property type="project" value="UniProtKB-SubCell"/>
</dbReference>
<dbReference type="Gene3D" id="3.40.50.80">
    <property type="entry name" value="Nucleotide-binding domain of ferredoxin-NADP reductase (FNR) module"/>
    <property type="match status" value="1"/>
</dbReference>
<dbReference type="PANTHER" id="PTHR32361">
    <property type="entry name" value="FERRIC/CUPRIC REDUCTASE TRANSMEMBRANE COMPONENT"/>
    <property type="match status" value="1"/>
</dbReference>
<keyword evidence="14" id="KW-0560">Oxidoreductase</keyword>
<keyword evidence="11" id="KW-0521">NADP</keyword>
<dbReference type="InterPro" id="IPR013130">
    <property type="entry name" value="Fe3_Rdtase_TM_dom"/>
</dbReference>
<dbReference type="Proteomes" id="UP000769528">
    <property type="component" value="Unassembled WGS sequence"/>
</dbReference>
<evidence type="ECO:0000256" key="11">
    <source>
        <dbReference type="ARBA" id="ARBA00022857"/>
    </source>
</evidence>
<dbReference type="SUPFAM" id="SSF52343">
    <property type="entry name" value="Ferredoxin reductase-like, C-terminal NADP-linked domain"/>
    <property type="match status" value="1"/>
</dbReference>
<reference evidence="21" key="2">
    <citation type="submission" date="2021-01" db="EMBL/GenBank/DDBJ databases">
        <authorList>
            <person name="Schikora-Tamarit M.A."/>
        </authorList>
    </citation>
    <scope>NUCLEOTIDE SEQUENCE</scope>
    <source>
        <strain evidence="21">CBS6341</strain>
    </source>
</reference>
<dbReference type="InterPro" id="IPR039261">
    <property type="entry name" value="FNR_nucleotide-bd"/>
</dbReference>
<accession>A0A9P8PKP5</accession>
<dbReference type="InterPro" id="IPR051410">
    <property type="entry name" value="Ferric/Cupric_Reductase"/>
</dbReference>
<dbReference type="GO" id="GO:0006826">
    <property type="term" value="P:iron ion transport"/>
    <property type="evidence" value="ECO:0007669"/>
    <property type="project" value="TreeGrafter"/>
</dbReference>
<keyword evidence="7" id="KW-0349">Heme</keyword>
<dbReference type="PANTHER" id="PTHR32361:SF23">
    <property type="entry name" value="FERRIC-CHELATE REDUCTASE"/>
    <property type="match status" value="1"/>
</dbReference>
<evidence type="ECO:0000256" key="8">
    <source>
        <dbReference type="ARBA" id="ARBA00022630"/>
    </source>
</evidence>
<keyword evidence="22" id="KW-1185">Reference proteome</keyword>
<feature type="transmembrane region" description="Helical" evidence="19">
    <location>
        <begin position="112"/>
        <end position="135"/>
    </location>
</feature>
<dbReference type="OrthoDB" id="17725at2759"/>
<keyword evidence="5" id="KW-0813">Transport</keyword>
<evidence type="ECO:0000313" key="21">
    <source>
        <dbReference type="EMBL" id="KAH3673092.1"/>
    </source>
</evidence>
<evidence type="ECO:0000256" key="14">
    <source>
        <dbReference type="ARBA" id="ARBA00023002"/>
    </source>
</evidence>
<feature type="transmembrane region" description="Helical" evidence="19">
    <location>
        <begin position="264"/>
        <end position="282"/>
    </location>
</feature>
<evidence type="ECO:0000256" key="2">
    <source>
        <dbReference type="ARBA" id="ARBA00004651"/>
    </source>
</evidence>
<evidence type="ECO:0000259" key="20">
    <source>
        <dbReference type="PROSITE" id="PS51384"/>
    </source>
</evidence>
<feature type="domain" description="FAD-binding FR-type" evidence="20">
    <location>
        <begin position="314"/>
        <end position="424"/>
    </location>
</feature>
<dbReference type="InterPro" id="IPR017927">
    <property type="entry name" value="FAD-bd_FR_type"/>
</dbReference>
<keyword evidence="12" id="KW-0249">Electron transport</keyword>
<evidence type="ECO:0000256" key="7">
    <source>
        <dbReference type="ARBA" id="ARBA00022617"/>
    </source>
</evidence>
<comment type="caution">
    <text evidence="21">The sequence shown here is derived from an EMBL/GenBank/DDBJ whole genome shotgun (WGS) entry which is preliminary data.</text>
</comment>
<comment type="similarity">
    <text evidence="3">Belongs to the ferric reductase (FRE) family.</text>
</comment>
<feature type="transmembrane region" description="Helical" evidence="19">
    <location>
        <begin position="185"/>
        <end position="207"/>
    </location>
</feature>
<keyword evidence="15" id="KW-0408">Iron</keyword>
<evidence type="ECO:0000256" key="19">
    <source>
        <dbReference type="SAM" id="Phobius"/>
    </source>
</evidence>
<feature type="transmembrane region" description="Helical" evidence="19">
    <location>
        <begin position="231"/>
        <end position="252"/>
    </location>
</feature>
<dbReference type="SFLD" id="SFLDG01168">
    <property type="entry name" value="Ferric_reductase_subgroup_(FRE"/>
    <property type="match status" value="1"/>
</dbReference>
<name>A0A9P8PKP5_9ASCO</name>
<evidence type="ECO:0000256" key="4">
    <source>
        <dbReference type="ARBA" id="ARBA00012668"/>
    </source>
</evidence>
<evidence type="ECO:0000256" key="5">
    <source>
        <dbReference type="ARBA" id="ARBA00022448"/>
    </source>
</evidence>
<dbReference type="EMBL" id="JAEUBF010001057">
    <property type="protein sequence ID" value="KAH3673092.1"/>
    <property type="molecule type" value="Genomic_DNA"/>
</dbReference>
<sequence>MPVKYKDIDCLANATDPIFNTYYNESQDIIPWISNKKFAYYCIYFGIVMVFLLVVKYIYFKYIDYSRRNDCLDNIKRPRSKILLKLIAFSRFISYKRIPLIFSRISGLPASVGALLVIFVSTLYVLLLVFVPHFWYRGCLGFGSPPLAVRAGLMTLGVLPFLMIISGKTNFISFVTGISYEKLNFYHQILGWLTFILSMVHVIPFLIQPTKEGGLSELKYQFWNGGNNYEYINGIPPLVCLFILCVLSTQTFRNRFYEIYIHSHWILGLGFVSTLTWHAWGAMYSQGFIWPTLAFWGLQLVYRAIFKTTFKPNSYSFKSKKVNLKVLPNDIFEAVLNIDVLNDEFYWKPGQHIFVRFVHGIHTLDNHPFSIVSLPEINNHKSELKLLIKPHGGLTRKLYDLIQDEKIQTFNVYIDGPYGGVPRDTLAFDKLILISSGSGITATFPFLTDSIENLYNASNSLKKVELIWVINDVESLEWIKPELLKLLDKVDDLQLLKEFVSFDVFVTNSKNGQNSEKVSSKNLASNNSELKELENSKHYHTDNKYSLNQIINIHFGQKPQLSNYLTSLEHQSKNIFIVSGSSSLQNDCGAAISQLQKLVLSNDKFEEFYLHTENFGW</sequence>
<evidence type="ECO:0000256" key="6">
    <source>
        <dbReference type="ARBA" id="ARBA00022475"/>
    </source>
</evidence>
<dbReference type="AlphaFoldDB" id="A0A9P8PKP5"/>
<dbReference type="InterPro" id="IPR013112">
    <property type="entry name" value="FAD-bd_8"/>
</dbReference>
<evidence type="ECO:0000256" key="16">
    <source>
        <dbReference type="ARBA" id="ARBA00023065"/>
    </source>
</evidence>
<dbReference type="Pfam" id="PF01794">
    <property type="entry name" value="Ferric_reduct"/>
    <property type="match status" value="1"/>
</dbReference>
<evidence type="ECO:0000256" key="10">
    <source>
        <dbReference type="ARBA" id="ARBA00022827"/>
    </source>
</evidence>
<keyword evidence="8" id="KW-0285">Flavoprotein</keyword>
<dbReference type="PROSITE" id="PS51384">
    <property type="entry name" value="FAD_FR"/>
    <property type="match status" value="1"/>
</dbReference>
<keyword evidence="13 19" id="KW-1133">Transmembrane helix</keyword>
<dbReference type="GO" id="GO:0015677">
    <property type="term" value="P:copper ion import"/>
    <property type="evidence" value="ECO:0007669"/>
    <property type="project" value="TreeGrafter"/>
</dbReference>
<dbReference type="GO" id="GO:0052851">
    <property type="term" value="F:ferric-chelate reductase (NADPH) activity"/>
    <property type="evidence" value="ECO:0007669"/>
    <property type="project" value="UniProtKB-EC"/>
</dbReference>
<comment type="cofactor">
    <cofactor evidence="1">
        <name>FAD</name>
        <dbReference type="ChEBI" id="CHEBI:57692"/>
    </cofactor>
</comment>
<evidence type="ECO:0000256" key="12">
    <source>
        <dbReference type="ARBA" id="ARBA00022982"/>
    </source>
</evidence>
<dbReference type="SFLD" id="SFLDS00052">
    <property type="entry name" value="Ferric_Reductase_Domain"/>
    <property type="match status" value="1"/>
</dbReference>
<evidence type="ECO:0000256" key="9">
    <source>
        <dbReference type="ARBA" id="ARBA00022692"/>
    </source>
</evidence>
<keyword evidence="17 19" id="KW-0472">Membrane</keyword>
<evidence type="ECO:0000256" key="3">
    <source>
        <dbReference type="ARBA" id="ARBA00006278"/>
    </source>
</evidence>
<keyword evidence="6" id="KW-1003">Cell membrane</keyword>